<evidence type="ECO:0000256" key="10">
    <source>
        <dbReference type="PIRSR" id="PIRSR036684-2"/>
    </source>
</evidence>
<dbReference type="PANTHER" id="PTHR43237">
    <property type="entry name" value="NADP-DEPENDENT MALIC ENZYME"/>
    <property type="match status" value="1"/>
</dbReference>
<comment type="cofactor">
    <cofactor evidence="2">
        <name>Mg(2+)</name>
        <dbReference type="ChEBI" id="CHEBI:18420"/>
    </cofactor>
</comment>
<evidence type="ECO:0000256" key="3">
    <source>
        <dbReference type="ARBA" id="ARBA00007686"/>
    </source>
</evidence>
<dbReference type="SUPFAM" id="SSF51735">
    <property type="entry name" value="NAD(P)-binding Rossmann-fold domains"/>
    <property type="match status" value="1"/>
</dbReference>
<keyword evidence="7" id="KW-0560">Oxidoreductase</keyword>
<dbReference type="Pfam" id="PF00390">
    <property type="entry name" value="malic"/>
    <property type="match status" value="1"/>
</dbReference>
<dbReference type="GO" id="GO:0046872">
    <property type="term" value="F:metal ion binding"/>
    <property type="evidence" value="ECO:0007669"/>
    <property type="project" value="UniProtKB-KW"/>
</dbReference>
<evidence type="ECO:0000256" key="11">
    <source>
        <dbReference type="PIRSR" id="PIRSR036684-3"/>
    </source>
</evidence>
<keyword evidence="11" id="KW-0521">NADP</keyword>
<dbReference type="GO" id="GO:0016616">
    <property type="term" value="F:oxidoreductase activity, acting on the CH-OH group of donors, NAD or NADP as acceptor"/>
    <property type="evidence" value="ECO:0007669"/>
    <property type="project" value="InterPro"/>
</dbReference>
<dbReference type="Gene3D" id="3.40.50.720">
    <property type="entry name" value="NAD(P)-binding Rossmann-like Domain"/>
    <property type="match status" value="1"/>
</dbReference>
<evidence type="ECO:0000256" key="4">
    <source>
        <dbReference type="ARBA" id="ARBA00008756"/>
    </source>
</evidence>
<evidence type="ECO:0000256" key="7">
    <source>
        <dbReference type="ARBA" id="ARBA00023002"/>
    </source>
</evidence>
<dbReference type="FunFam" id="3.40.50.10380:FF:000003">
    <property type="entry name" value="NADP-dependent malic enzyme"/>
    <property type="match status" value="1"/>
</dbReference>
<feature type="binding site" evidence="10">
    <location>
        <position position="138"/>
    </location>
    <ligand>
        <name>a divalent metal cation</name>
        <dbReference type="ChEBI" id="CHEBI:60240"/>
    </ligand>
</feature>
<evidence type="ECO:0000256" key="2">
    <source>
        <dbReference type="ARBA" id="ARBA00001946"/>
    </source>
</evidence>
<feature type="binding site" evidence="11">
    <location>
        <position position="164"/>
    </location>
    <ligand>
        <name>a divalent metal cation</name>
        <dbReference type="ChEBI" id="CHEBI:60240"/>
    </ligand>
</feature>
<evidence type="ECO:0000256" key="1">
    <source>
        <dbReference type="ARBA" id="ARBA00001936"/>
    </source>
</evidence>
<evidence type="ECO:0000256" key="6">
    <source>
        <dbReference type="ARBA" id="ARBA00022723"/>
    </source>
</evidence>
<dbReference type="SUPFAM" id="SSF53659">
    <property type="entry name" value="Isocitrate/Isopropylmalate dehydrogenase-like"/>
    <property type="match status" value="1"/>
</dbReference>
<dbReference type="Gene3D" id="3.40.50.10380">
    <property type="entry name" value="Malic enzyme, N-terminal domain"/>
    <property type="match status" value="1"/>
</dbReference>
<dbReference type="InterPro" id="IPR012302">
    <property type="entry name" value="Malic_NAD-bd"/>
</dbReference>
<gene>
    <name evidence="14" type="ORF">EAS64_29155</name>
</gene>
<dbReference type="SMART" id="SM01274">
    <property type="entry name" value="malic"/>
    <property type="match status" value="1"/>
</dbReference>
<feature type="binding site" evidence="11">
    <location>
        <position position="289"/>
    </location>
    <ligand>
        <name>a divalent metal cation</name>
        <dbReference type="ChEBI" id="CHEBI:60240"/>
    </ligand>
</feature>
<reference evidence="14 15" key="1">
    <citation type="submission" date="2018-11" db="EMBL/GenBank/DDBJ databases">
        <title>Trebonia kvetii gen.nov., sp.nov., a novel acidophilic actinobacterium, and proposal of the new actinobacterial family Treboniaceae fam. nov.</title>
        <authorList>
            <person name="Rapoport D."/>
            <person name="Sagova-Mareckova M."/>
            <person name="Sedlacek I."/>
            <person name="Provaznik J."/>
            <person name="Kralova S."/>
            <person name="Pavlinic D."/>
            <person name="Benes V."/>
            <person name="Kopecky J."/>
        </authorList>
    </citation>
    <scope>NUCLEOTIDE SEQUENCE [LARGE SCALE GENOMIC DNA]</scope>
    <source>
        <strain evidence="14 15">15Tr583</strain>
    </source>
</reference>
<proteinExistence type="inferred from homology"/>
<evidence type="ECO:0000259" key="12">
    <source>
        <dbReference type="SMART" id="SM00919"/>
    </source>
</evidence>
<dbReference type="GO" id="GO:0004470">
    <property type="term" value="F:malic enzyme activity"/>
    <property type="evidence" value="ECO:0007669"/>
    <property type="project" value="InterPro"/>
</dbReference>
<evidence type="ECO:0000256" key="5">
    <source>
        <dbReference type="ARBA" id="ARBA00008785"/>
    </source>
</evidence>
<dbReference type="InterPro" id="IPR036291">
    <property type="entry name" value="NAD(P)-bd_dom_sf"/>
</dbReference>
<evidence type="ECO:0000256" key="8">
    <source>
        <dbReference type="ARBA" id="ARBA00023268"/>
    </source>
</evidence>
<sequence length="761" mass="81417">MDDVAMLQEEAREYHASGRPGKIAIAITKPCATQHDLALAYTPGVAVPVLDIQQDPLEAFRYTARANLVAVITNGTAVLGLGNVGPLAGKPVMEGKALLFKRFADVDVFDIEIDATDPDDVVRIVKALEPTFGGINLEDISAPQCFEIEQRLSAAMDIPVFHDDQHGTAIISGAALLNALELTGKDITQVRMAVSGAGAAAIACCEFFVSLGMRRENIVLADTKGVIYRDRTEGMNAYKARFATDRPARTLAEAIDGADIFLGVSVAGLVTKEMVLSMADAPIVFALANPDPEISYPAARAARGDVLIATGRSDYPNQVNNVLGFPFIFRGALDVRARTIDNGMMVAAARALADLAKEDVPNSVLRAYGVDRLEFGPEYLIPKPLDPRVPLRVAPAVAAAAMASGVARNTLDLAAYTEQLANRLTRGREVMSHVTRKAQTAPKRVVFSEGEEQKIILAAARIQQEHIGLPILLGREEVIRSAMKELRVSVPIEIVDPATTKRAASYAAALHERRQRKGITLREAAALLRQPNYFGAMMVQAGDADAFVAGLTYHYPDVIRPALQVIGSAPGVSRVAGLYVMITGDGRAVVLTDPTVNFDPTAEELADIAIMAAERARNFGLEPRVALLSFSNFGSTNHPRSVKMAAATQLVKTRRPDLMVDGEMMADVALSPTLRDEDYSFCDLVGEANVLVFPSLEAANVAYKLLQHLGEAVAIGPVLIGMSKPVHVLSRGADVTDIANMAAIAVIDAQDATRMASRQGG</sequence>
<feature type="binding site" evidence="11">
    <location>
        <begin position="78"/>
        <end position="85"/>
    </location>
    <ligand>
        <name>NADP(+)</name>
        <dbReference type="ChEBI" id="CHEBI:58349"/>
    </ligand>
</feature>
<feature type="active site" description="Proton acceptor" evidence="9">
    <location>
        <position position="96"/>
    </location>
</feature>
<dbReference type="InterPro" id="IPR012301">
    <property type="entry name" value="Malic_N_dom"/>
</dbReference>
<dbReference type="SMART" id="SM00919">
    <property type="entry name" value="Malic_M"/>
    <property type="match status" value="1"/>
</dbReference>
<dbReference type="Gene3D" id="3.40.50.10750">
    <property type="entry name" value="Isocitrate/Isopropylmalate dehydrogenase-like"/>
    <property type="match status" value="1"/>
</dbReference>
<dbReference type="InterPro" id="IPR002505">
    <property type="entry name" value="PTA_PTB"/>
</dbReference>
<keyword evidence="8" id="KW-0511">Multifunctional enzyme</keyword>
<dbReference type="GO" id="GO:0006108">
    <property type="term" value="P:malate metabolic process"/>
    <property type="evidence" value="ECO:0007669"/>
    <property type="project" value="InterPro"/>
</dbReference>
<dbReference type="InterPro" id="IPR051674">
    <property type="entry name" value="Malate_Decarboxylase"/>
</dbReference>
<dbReference type="PIRSF" id="PIRSF036684">
    <property type="entry name" value="ME_PTA"/>
    <property type="match status" value="1"/>
</dbReference>
<feature type="binding site" evidence="10">
    <location>
        <position position="139"/>
    </location>
    <ligand>
        <name>a divalent metal cation</name>
        <dbReference type="ChEBI" id="CHEBI:60240"/>
    </ligand>
</feature>
<evidence type="ECO:0000259" key="13">
    <source>
        <dbReference type="SMART" id="SM01274"/>
    </source>
</evidence>
<evidence type="ECO:0000313" key="14">
    <source>
        <dbReference type="EMBL" id="TVZ01565.1"/>
    </source>
</evidence>
<dbReference type="Pfam" id="PF01515">
    <property type="entry name" value="PTA_PTB"/>
    <property type="match status" value="1"/>
</dbReference>
<keyword evidence="15" id="KW-1185">Reference proteome</keyword>
<evidence type="ECO:0000256" key="9">
    <source>
        <dbReference type="PIRSR" id="PIRSR036684-1"/>
    </source>
</evidence>
<evidence type="ECO:0000313" key="15">
    <source>
        <dbReference type="Proteomes" id="UP000460272"/>
    </source>
</evidence>
<comment type="similarity">
    <text evidence="5">Belongs to the malic enzymes family.</text>
</comment>
<name>A0A6P2BTZ0_9ACTN</name>
<dbReference type="CDD" id="cd05311">
    <property type="entry name" value="NAD_bind_2_malic_enz"/>
    <property type="match status" value="1"/>
</dbReference>
<dbReference type="OrthoDB" id="9805787at2"/>
<dbReference type="InterPro" id="IPR046346">
    <property type="entry name" value="Aminoacid_DH-like_N_sf"/>
</dbReference>
<dbReference type="InterPro" id="IPR012188">
    <property type="entry name" value="ME_PTA"/>
</dbReference>
<dbReference type="InterPro" id="IPR042113">
    <property type="entry name" value="P_AcTrfase_dom1"/>
</dbReference>
<feature type="domain" description="Malic enzyme N-terminal" evidence="13">
    <location>
        <begin position="20"/>
        <end position="153"/>
    </location>
</feature>
<dbReference type="Pfam" id="PF03949">
    <property type="entry name" value="Malic_M"/>
    <property type="match status" value="1"/>
</dbReference>
<comment type="caution">
    <text evidence="14">The sequence shown here is derived from an EMBL/GenBank/DDBJ whole genome shotgun (WGS) entry which is preliminary data.</text>
</comment>
<protein>
    <submittedName>
        <fullName evidence="14">NADP-dependent malic enzyme</fullName>
    </submittedName>
</protein>
<comment type="similarity">
    <text evidence="3">In the N-terminal section; belongs to the malic enzymes family.</text>
</comment>
<feature type="domain" description="Malic enzyme NAD-binding" evidence="12">
    <location>
        <begin position="165"/>
        <end position="402"/>
    </location>
</feature>
<dbReference type="GO" id="GO:0016746">
    <property type="term" value="F:acyltransferase activity"/>
    <property type="evidence" value="ECO:0007669"/>
    <property type="project" value="InterPro"/>
</dbReference>
<keyword evidence="6 10" id="KW-0479">Metal-binding</keyword>
<organism evidence="14 15">
    <name type="scientific">Trebonia kvetii</name>
    <dbReference type="NCBI Taxonomy" id="2480626"/>
    <lineage>
        <taxon>Bacteria</taxon>
        <taxon>Bacillati</taxon>
        <taxon>Actinomycetota</taxon>
        <taxon>Actinomycetes</taxon>
        <taxon>Streptosporangiales</taxon>
        <taxon>Treboniaceae</taxon>
        <taxon>Trebonia</taxon>
    </lineage>
</organism>
<comment type="cofactor">
    <cofactor evidence="1">
        <name>Mn(2+)</name>
        <dbReference type="ChEBI" id="CHEBI:29035"/>
    </cofactor>
</comment>
<dbReference type="AlphaFoldDB" id="A0A6P2BTZ0"/>
<dbReference type="InterPro" id="IPR037062">
    <property type="entry name" value="Malic_N_dom_sf"/>
</dbReference>
<comment type="similarity">
    <text evidence="4">In the C-terminal section; belongs to the phosphate acetyltransferase and butyryltransferase family.</text>
</comment>
<dbReference type="PANTHER" id="PTHR43237:SF4">
    <property type="entry name" value="NADP-DEPENDENT MALIC ENZYME"/>
    <property type="match status" value="1"/>
</dbReference>
<dbReference type="EMBL" id="RPFW01000006">
    <property type="protein sequence ID" value="TVZ01565.1"/>
    <property type="molecule type" value="Genomic_DNA"/>
</dbReference>
<dbReference type="InterPro" id="IPR045213">
    <property type="entry name" value="Malic_NAD-bd_bact_type"/>
</dbReference>
<dbReference type="Gene3D" id="3.40.50.10950">
    <property type="match status" value="1"/>
</dbReference>
<dbReference type="FunFam" id="3.40.50.720:FF:000095">
    <property type="entry name" value="NADP-dependent malic enzyme"/>
    <property type="match status" value="1"/>
</dbReference>
<dbReference type="SUPFAM" id="SSF53223">
    <property type="entry name" value="Aminoacid dehydrogenase-like, N-terminal domain"/>
    <property type="match status" value="1"/>
</dbReference>
<accession>A0A6P2BTZ0</accession>
<dbReference type="Proteomes" id="UP000460272">
    <property type="component" value="Unassembled WGS sequence"/>
</dbReference>
<dbReference type="InterPro" id="IPR042112">
    <property type="entry name" value="P_AcTrfase_dom2"/>
</dbReference>
<dbReference type="GO" id="GO:0051287">
    <property type="term" value="F:NAD binding"/>
    <property type="evidence" value="ECO:0007669"/>
    <property type="project" value="InterPro"/>
</dbReference>